<dbReference type="Proteomes" id="UP000007575">
    <property type="component" value="Chromosome"/>
</dbReference>
<dbReference type="STRING" id="745776.DGo_CA2946"/>
<dbReference type="KEGG" id="dgo:DGo_CA2946"/>
<dbReference type="HOGENOM" id="CLU_2768969_0_0_0"/>
<name>H8GWH0_DEIGI</name>
<organism evidence="1 2">
    <name type="scientific">Deinococcus gobiensis (strain DSM 21396 / JCM 16679 / CGMCC 1.7299 / I-0)</name>
    <dbReference type="NCBI Taxonomy" id="745776"/>
    <lineage>
        <taxon>Bacteria</taxon>
        <taxon>Thermotogati</taxon>
        <taxon>Deinococcota</taxon>
        <taxon>Deinococci</taxon>
        <taxon>Deinococcales</taxon>
        <taxon>Deinococcaceae</taxon>
        <taxon>Deinococcus</taxon>
    </lineage>
</organism>
<sequence length="69" mass="7705">MSMPQLRLEELVSYFVLAQAGDAKPYTDRDFVRLIDELGLERANALRSDIATQLAQGRPARTIEAELVA</sequence>
<proteinExistence type="predicted"/>
<accession>H8GWH0</accession>
<evidence type="ECO:0000313" key="1">
    <source>
        <dbReference type="EMBL" id="AFD26873.1"/>
    </source>
</evidence>
<dbReference type="PATRIC" id="fig|745776.4.peg.3023"/>
<dbReference type="EMBL" id="CP002191">
    <property type="protein sequence ID" value="AFD26873.1"/>
    <property type="molecule type" value="Genomic_DNA"/>
</dbReference>
<dbReference type="AlphaFoldDB" id="H8GWH0"/>
<gene>
    <name evidence="1" type="ordered locus">DGo_CA2946</name>
</gene>
<protein>
    <submittedName>
        <fullName evidence="1">Uncharacterized protein</fullName>
    </submittedName>
</protein>
<reference evidence="1 2" key="1">
    <citation type="journal article" date="2012" name="PLoS ONE">
        <title>Genome sequence and transcriptome analysis of the radioresistant bacterium Deinococcus gobiensis: insights into the extreme environmental adaptations.</title>
        <authorList>
            <person name="Yuan M."/>
            <person name="Chen M."/>
            <person name="Zhang W."/>
            <person name="Lu W."/>
            <person name="Wang J."/>
            <person name="Yang M."/>
            <person name="Zhao P."/>
            <person name="Tang R."/>
            <person name="Li X."/>
            <person name="Hao Y."/>
            <person name="Zhou Z."/>
            <person name="Zhan Y."/>
            <person name="Yu H."/>
            <person name="Teng C."/>
            <person name="Yan Y."/>
            <person name="Ping S."/>
            <person name="Wang Y."/>
            <person name="Lin M."/>
        </authorList>
    </citation>
    <scope>NUCLEOTIDE SEQUENCE [LARGE SCALE GENOMIC DNA]</scope>
    <source>
        <strain evidence="1 2">I-0</strain>
    </source>
</reference>
<evidence type="ECO:0000313" key="2">
    <source>
        <dbReference type="Proteomes" id="UP000007575"/>
    </source>
</evidence>
<keyword evidence="2" id="KW-1185">Reference proteome</keyword>